<sequence>MLKWLQQYNTHNKEIKEIDTDFRKMHQKEQKSAKKFYETHKEFYTKKTEDPPAIHETSPFCLKPK</sequence>
<evidence type="ECO:0000313" key="2">
    <source>
        <dbReference type="Proteomes" id="UP000054693"/>
    </source>
</evidence>
<gene>
    <name evidence="1" type="ORF">Ltuc_1250</name>
</gene>
<accession>A0A0W0ZW65</accession>
<name>A0A0W0ZW65_9GAMM</name>
<proteinExistence type="predicted"/>
<organism evidence="1 2">
    <name type="scientific">Legionella tucsonensis</name>
    <dbReference type="NCBI Taxonomy" id="40335"/>
    <lineage>
        <taxon>Bacteria</taxon>
        <taxon>Pseudomonadati</taxon>
        <taxon>Pseudomonadota</taxon>
        <taxon>Gammaproteobacteria</taxon>
        <taxon>Legionellales</taxon>
        <taxon>Legionellaceae</taxon>
        <taxon>Legionella</taxon>
    </lineage>
</organism>
<dbReference type="Proteomes" id="UP000054693">
    <property type="component" value="Unassembled WGS sequence"/>
</dbReference>
<evidence type="ECO:0000313" key="1">
    <source>
        <dbReference type="EMBL" id="KTD73403.1"/>
    </source>
</evidence>
<keyword evidence="2" id="KW-1185">Reference proteome</keyword>
<dbReference type="PATRIC" id="fig|40335.7.peg.1322"/>
<dbReference type="AlphaFoldDB" id="A0A0W0ZW65"/>
<dbReference type="RefSeq" id="WP_058520443.1">
    <property type="nucleotide sequence ID" value="NZ_LNZA01000001.1"/>
</dbReference>
<dbReference type="EMBL" id="LNZA01000001">
    <property type="protein sequence ID" value="KTD73403.1"/>
    <property type="molecule type" value="Genomic_DNA"/>
</dbReference>
<protein>
    <submittedName>
        <fullName evidence="1">Uncharacterized protein</fullName>
    </submittedName>
</protein>
<dbReference type="OrthoDB" id="9870155at2"/>
<comment type="caution">
    <text evidence="1">The sequence shown here is derived from an EMBL/GenBank/DDBJ whole genome shotgun (WGS) entry which is preliminary data.</text>
</comment>
<reference evidence="1 2" key="1">
    <citation type="submission" date="2015-11" db="EMBL/GenBank/DDBJ databases">
        <title>Genomic analysis of 38 Legionella species identifies large and diverse effector repertoires.</title>
        <authorList>
            <person name="Burstein D."/>
            <person name="Amaro F."/>
            <person name="Zusman T."/>
            <person name="Lifshitz Z."/>
            <person name="Cohen O."/>
            <person name="Gilbert J.A."/>
            <person name="Pupko T."/>
            <person name="Shuman H.A."/>
            <person name="Segal G."/>
        </authorList>
    </citation>
    <scope>NUCLEOTIDE SEQUENCE [LARGE SCALE GENOMIC DNA]</scope>
    <source>
        <strain evidence="1 2">ATCC 49180</strain>
    </source>
</reference>